<dbReference type="Gene3D" id="2.40.10.170">
    <property type="match status" value="1"/>
</dbReference>
<reference evidence="2 3" key="1">
    <citation type="submission" date="2020-08" db="EMBL/GenBank/DDBJ databases">
        <title>Acidobacteriota in marine sediments use diverse sulfur dissimilation pathways.</title>
        <authorList>
            <person name="Wasmund K."/>
        </authorList>
    </citation>
    <scope>NUCLEOTIDE SEQUENCE [LARGE SCALE GENOMIC DNA]</scope>
    <source>
        <strain evidence="2">MAG AM3-A</strain>
    </source>
</reference>
<evidence type="ECO:0000259" key="1">
    <source>
        <dbReference type="SMART" id="SM01058"/>
    </source>
</evidence>
<sequence length="167" mass="19154">MRFKVGDKVVYPSQGVSVVEQISKEVLAGTEMKCYHLRLVGSDSKVMVPVDNSERVGLRPLSEKKQVKKVMRRLKTSEGENAEDWKDRYRANLERIKTGDLDEIVDVLLCLAEVAGRKTLSFRERKMYDHARQLLVNEVAEVDRRDVVKVEQQVEDALGHVVKQDDE</sequence>
<name>A0A8J7CE31_9BACT</name>
<dbReference type="Pfam" id="PF21095">
    <property type="entry name" value="CarD_C"/>
    <property type="match status" value="1"/>
</dbReference>
<dbReference type="PANTHER" id="PTHR38447:SF1">
    <property type="entry name" value="RNA POLYMERASE-BINDING TRANSCRIPTION FACTOR CARD"/>
    <property type="match status" value="1"/>
</dbReference>
<dbReference type="InterPro" id="IPR048792">
    <property type="entry name" value="CarD_C"/>
</dbReference>
<dbReference type="Proteomes" id="UP000598633">
    <property type="component" value="Unassembled WGS sequence"/>
</dbReference>
<protein>
    <submittedName>
        <fullName evidence="2">CarD family transcriptional regulator</fullName>
    </submittedName>
</protein>
<comment type="caution">
    <text evidence="2">The sequence shown here is derived from an EMBL/GenBank/DDBJ whole genome shotgun (WGS) entry which is preliminary data.</text>
</comment>
<dbReference type="GO" id="GO:0009303">
    <property type="term" value="P:rRNA transcription"/>
    <property type="evidence" value="ECO:0007669"/>
    <property type="project" value="TreeGrafter"/>
</dbReference>
<dbReference type="AlphaFoldDB" id="A0A8J7CE31"/>
<accession>A0A8J7CE31</accession>
<dbReference type="InterPro" id="IPR036101">
    <property type="entry name" value="CarD-like/TRCF_RID_sf"/>
</dbReference>
<dbReference type="InterPro" id="IPR003711">
    <property type="entry name" value="CarD-like/TRCF_RID"/>
</dbReference>
<dbReference type="Gene3D" id="1.20.58.1290">
    <property type="entry name" value="CarD-like, C-terminal domain"/>
    <property type="match status" value="1"/>
</dbReference>
<proteinExistence type="predicted"/>
<dbReference type="EMBL" id="JACXWA010000001">
    <property type="protein sequence ID" value="MBD3869732.1"/>
    <property type="molecule type" value="Genomic_DNA"/>
</dbReference>
<gene>
    <name evidence="2" type="ORF">IFJ97_00035</name>
</gene>
<evidence type="ECO:0000313" key="2">
    <source>
        <dbReference type="EMBL" id="MBD3869732.1"/>
    </source>
</evidence>
<feature type="domain" description="CarD-like/TRCF RNAP-interacting" evidence="1">
    <location>
        <begin position="2"/>
        <end position="112"/>
    </location>
</feature>
<evidence type="ECO:0000313" key="3">
    <source>
        <dbReference type="Proteomes" id="UP000598633"/>
    </source>
</evidence>
<dbReference type="PANTHER" id="PTHR38447">
    <property type="entry name" value="TRANSCRIPTION FACTOR YDEB-RELATED"/>
    <property type="match status" value="1"/>
</dbReference>
<dbReference type="SMART" id="SM01058">
    <property type="entry name" value="CarD_TRCF"/>
    <property type="match status" value="1"/>
</dbReference>
<dbReference type="InterPro" id="IPR042215">
    <property type="entry name" value="CarD-like_C"/>
</dbReference>
<dbReference type="InterPro" id="IPR052531">
    <property type="entry name" value="CarD-like_regulator"/>
</dbReference>
<organism evidence="2 3">
    <name type="scientific">Candidatus Sulfomarinibacter kjeldsenii</name>
    <dbReference type="NCBI Taxonomy" id="2885994"/>
    <lineage>
        <taxon>Bacteria</taxon>
        <taxon>Pseudomonadati</taxon>
        <taxon>Acidobacteriota</taxon>
        <taxon>Thermoanaerobaculia</taxon>
        <taxon>Thermoanaerobaculales</taxon>
        <taxon>Candidatus Sulfomarinibacteraceae</taxon>
        <taxon>Candidatus Sulfomarinibacter</taxon>
    </lineage>
</organism>
<dbReference type="SUPFAM" id="SSF141259">
    <property type="entry name" value="CarD-like"/>
    <property type="match status" value="1"/>
</dbReference>
<dbReference type="Pfam" id="PF02559">
    <property type="entry name" value="CarD_TRCF_RID"/>
    <property type="match status" value="1"/>
</dbReference>